<dbReference type="PROSITE" id="PS00107">
    <property type="entry name" value="PROTEIN_KINASE_ATP"/>
    <property type="match status" value="1"/>
</dbReference>
<evidence type="ECO:0000313" key="13">
    <source>
        <dbReference type="EMBL" id="KAK6736969.1"/>
    </source>
</evidence>
<keyword evidence="7" id="KW-0418">Kinase</keyword>
<sequence>MVELALFDGGINCVVVKMKTHRATVHKFLWICRGKYVEKMMFEIEEEILDPLEPLESTTPSTTVSENPFRFGDSRSASTNSLVIDIAEDPIYVPSPTAVQRSLCLNATSTLAIDIVDSEDDLSPTTNQKKLCLCASMNPTETQEKGQRSRKSSQSVMFPYHTHPVTEDYVVSHEIIGIGESGKVMACYNKDTNEKFALKVLRDGPKARREIDLHYLTNAHENIVTIIDIYENTFDNVKCLLMVVEFLEGGDLLSQFENQGSKPYSEEKVGKIIRQIGSAVEYLHGMNIAHRDIKLENILCSSTGDNCVYKLGDYGFAKRPERNVLMESPCCTPYYAPPEVLCRERYDKSCDMWSLGVAMYILLCGYPPFYSMKGLALSPGMRNRIAKGYYAFPPEEWDQVSQSTKDDIRSLLRTDPSERMDIHTLMGTPLVTGEKEPVGIAIPVLHEEETDEIAEEPTVVPRSVRFLRDGVKPPRLHSIQEEVGRALDMMRLGADSIFLKNPQTSCNNLFARRRTAHLSIPRVQC</sequence>
<dbReference type="EC" id="2.7.11.1" evidence="2"/>
<dbReference type="Gene3D" id="3.30.200.20">
    <property type="entry name" value="Phosphorylase Kinase, domain 1"/>
    <property type="match status" value="1"/>
</dbReference>
<evidence type="ECO:0000256" key="1">
    <source>
        <dbReference type="ARBA" id="ARBA00006692"/>
    </source>
</evidence>
<keyword evidence="3" id="KW-0723">Serine/threonine-protein kinase</keyword>
<keyword evidence="6 11" id="KW-0547">Nucleotide-binding</keyword>
<dbReference type="PANTHER" id="PTHR24349">
    <property type="entry name" value="SERINE/THREONINE-PROTEIN KINASE"/>
    <property type="match status" value="1"/>
</dbReference>
<dbReference type="Pfam" id="PF00069">
    <property type="entry name" value="Pkinase"/>
    <property type="match status" value="1"/>
</dbReference>
<comment type="catalytic activity">
    <reaction evidence="10">
        <text>L-seryl-[protein] + ATP = O-phospho-L-seryl-[protein] + ADP + H(+)</text>
        <dbReference type="Rhea" id="RHEA:17989"/>
        <dbReference type="Rhea" id="RHEA-COMP:9863"/>
        <dbReference type="Rhea" id="RHEA-COMP:11604"/>
        <dbReference type="ChEBI" id="CHEBI:15378"/>
        <dbReference type="ChEBI" id="CHEBI:29999"/>
        <dbReference type="ChEBI" id="CHEBI:30616"/>
        <dbReference type="ChEBI" id="CHEBI:83421"/>
        <dbReference type="ChEBI" id="CHEBI:456216"/>
        <dbReference type="EC" id="2.7.11.1"/>
    </reaction>
</comment>
<evidence type="ECO:0000256" key="7">
    <source>
        <dbReference type="ARBA" id="ARBA00022777"/>
    </source>
</evidence>
<dbReference type="InterPro" id="IPR011009">
    <property type="entry name" value="Kinase-like_dom_sf"/>
</dbReference>
<dbReference type="InterPro" id="IPR000719">
    <property type="entry name" value="Prot_kinase_dom"/>
</dbReference>
<dbReference type="EMBL" id="JAVFWL010000002">
    <property type="protein sequence ID" value="KAK6736969.1"/>
    <property type="molecule type" value="Genomic_DNA"/>
</dbReference>
<feature type="binding site" evidence="11">
    <location>
        <position position="199"/>
    </location>
    <ligand>
        <name>ATP</name>
        <dbReference type="ChEBI" id="CHEBI:30616"/>
    </ligand>
</feature>
<organism evidence="13 14">
    <name type="scientific">Necator americanus</name>
    <name type="common">Human hookworm</name>
    <dbReference type="NCBI Taxonomy" id="51031"/>
    <lineage>
        <taxon>Eukaryota</taxon>
        <taxon>Metazoa</taxon>
        <taxon>Ecdysozoa</taxon>
        <taxon>Nematoda</taxon>
        <taxon>Chromadorea</taxon>
        <taxon>Rhabditida</taxon>
        <taxon>Rhabditina</taxon>
        <taxon>Rhabditomorpha</taxon>
        <taxon>Strongyloidea</taxon>
        <taxon>Ancylostomatidae</taxon>
        <taxon>Bunostominae</taxon>
        <taxon>Necator</taxon>
    </lineage>
</organism>
<dbReference type="InterPro" id="IPR050205">
    <property type="entry name" value="CDPK_Ser/Thr_kinases"/>
</dbReference>
<evidence type="ECO:0000256" key="10">
    <source>
        <dbReference type="ARBA" id="ARBA00048679"/>
    </source>
</evidence>
<evidence type="ECO:0000256" key="2">
    <source>
        <dbReference type="ARBA" id="ARBA00012513"/>
    </source>
</evidence>
<comment type="similarity">
    <text evidence="1">Belongs to the protein kinase superfamily. CAMK Ser/Thr protein kinase family.</text>
</comment>
<proteinExistence type="inferred from homology"/>
<evidence type="ECO:0000256" key="9">
    <source>
        <dbReference type="ARBA" id="ARBA00047899"/>
    </source>
</evidence>
<evidence type="ECO:0000259" key="12">
    <source>
        <dbReference type="PROSITE" id="PS50011"/>
    </source>
</evidence>
<name>A0ABR1CEU3_NECAM</name>
<evidence type="ECO:0000256" key="6">
    <source>
        <dbReference type="ARBA" id="ARBA00022741"/>
    </source>
</evidence>
<dbReference type="SUPFAM" id="SSF56112">
    <property type="entry name" value="Protein kinase-like (PK-like)"/>
    <property type="match status" value="1"/>
</dbReference>
<evidence type="ECO:0000256" key="5">
    <source>
        <dbReference type="ARBA" id="ARBA00022679"/>
    </source>
</evidence>
<gene>
    <name evidence="13" type="primary">Necator_chrII.g7371</name>
    <name evidence="13" type="ORF">RB195_019578</name>
</gene>
<evidence type="ECO:0000256" key="4">
    <source>
        <dbReference type="ARBA" id="ARBA00022553"/>
    </source>
</evidence>
<dbReference type="SMART" id="SM00220">
    <property type="entry name" value="S_TKc"/>
    <property type="match status" value="1"/>
</dbReference>
<comment type="caution">
    <text evidence="13">The sequence shown here is derived from an EMBL/GenBank/DDBJ whole genome shotgun (WGS) entry which is preliminary data.</text>
</comment>
<comment type="catalytic activity">
    <reaction evidence="9">
        <text>L-threonyl-[protein] + ATP = O-phospho-L-threonyl-[protein] + ADP + H(+)</text>
        <dbReference type="Rhea" id="RHEA:46608"/>
        <dbReference type="Rhea" id="RHEA-COMP:11060"/>
        <dbReference type="Rhea" id="RHEA-COMP:11605"/>
        <dbReference type="ChEBI" id="CHEBI:15378"/>
        <dbReference type="ChEBI" id="CHEBI:30013"/>
        <dbReference type="ChEBI" id="CHEBI:30616"/>
        <dbReference type="ChEBI" id="CHEBI:61977"/>
        <dbReference type="ChEBI" id="CHEBI:456216"/>
        <dbReference type="EC" id="2.7.11.1"/>
    </reaction>
</comment>
<dbReference type="InterPro" id="IPR008271">
    <property type="entry name" value="Ser/Thr_kinase_AS"/>
</dbReference>
<dbReference type="InterPro" id="IPR017441">
    <property type="entry name" value="Protein_kinase_ATP_BS"/>
</dbReference>
<dbReference type="Gene3D" id="1.10.510.10">
    <property type="entry name" value="Transferase(Phosphotransferase) domain 1"/>
    <property type="match status" value="1"/>
</dbReference>
<dbReference type="Proteomes" id="UP001303046">
    <property type="component" value="Unassembled WGS sequence"/>
</dbReference>
<dbReference type="Gene3D" id="4.10.1170.10">
    <property type="entry name" value="MAP kinase activated protein kinase 2"/>
    <property type="match status" value="1"/>
</dbReference>
<keyword evidence="8 11" id="KW-0067">ATP-binding</keyword>
<protein>
    <recommendedName>
        <fullName evidence="2">non-specific serine/threonine protein kinase</fullName>
        <ecNumber evidence="2">2.7.11.1</ecNumber>
    </recommendedName>
</protein>
<dbReference type="CDD" id="cd14089">
    <property type="entry name" value="STKc_MAPKAPK"/>
    <property type="match status" value="1"/>
</dbReference>
<dbReference type="PROSITE" id="PS00108">
    <property type="entry name" value="PROTEIN_KINASE_ST"/>
    <property type="match status" value="1"/>
</dbReference>
<dbReference type="PROSITE" id="PS50011">
    <property type="entry name" value="PROTEIN_KINASE_DOM"/>
    <property type="match status" value="1"/>
</dbReference>
<feature type="domain" description="Protein kinase" evidence="12">
    <location>
        <begin position="170"/>
        <end position="431"/>
    </location>
</feature>
<keyword evidence="4" id="KW-0597">Phosphoprotein</keyword>
<evidence type="ECO:0000256" key="8">
    <source>
        <dbReference type="ARBA" id="ARBA00022840"/>
    </source>
</evidence>
<evidence type="ECO:0000256" key="11">
    <source>
        <dbReference type="PROSITE-ProRule" id="PRU10141"/>
    </source>
</evidence>
<keyword evidence="5" id="KW-0808">Transferase</keyword>
<evidence type="ECO:0000256" key="3">
    <source>
        <dbReference type="ARBA" id="ARBA00022527"/>
    </source>
</evidence>
<keyword evidence="14" id="KW-1185">Reference proteome</keyword>
<evidence type="ECO:0000313" key="14">
    <source>
        <dbReference type="Proteomes" id="UP001303046"/>
    </source>
</evidence>
<reference evidence="13 14" key="1">
    <citation type="submission" date="2023-08" db="EMBL/GenBank/DDBJ databases">
        <title>A Necator americanus chromosomal reference genome.</title>
        <authorList>
            <person name="Ilik V."/>
            <person name="Petrzelkova K.J."/>
            <person name="Pardy F."/>
            <person name="Fuh T."/>
            <person name="Niatou-Singa F.S."/>
            <person name="Gouil Q."/>
            <person name="Baker L."/>
            <person name="Ritchie M.E."/>
            <person name="Jex A.R."/>
            <person name="Gazzola D."/>
            <person name="Li H."/>
            <person name="Toshio Fujiwara R."/>
            <person name="Zhan B."/>
            <person name="Aroian R.V."/>
            <person name="Pafco B."/>
            <person name="Schwarz E.M."/>
        </authorList>
    </citation>
    <scope>NUCLEOTIDE SEQUENCE [LARGE SCALE GENOMIC DNA]</scope>
    <source>
        <strain evidence="13 14">Aroian</strain>
        <tissue evidence="13">Whole animal</tissue>
    </source>
</reference>
<accession>A0ABR1CEU3</accession>
<dbReference type="InterPro" id="IPR027442">
    <property type="entry name" value="MAPKAPK_C"/>
</dbReference>